<reference evidence="1 2" key="1">
    <citation type="journal article" date="2015" name="Int. J. Syst. Evol. Microbiol.">
        <title>Hyunsoonleella pacifica sp. nov., isolated from seawater of South Pacific Gyre.</title>
        <authorList>
            <person name="Gao X."/>
            <person name="Zhang Z."/>
            <person name="Dai X."/>
            <person name="Zhang X.H."/>
        </authorList>
    </citation>
    <scope>NUCLEOTIDE SEQUENCE [LARGE SCALE GENOMIC DNA]</scope>
    <source>
        <strain evidence="1 2">SW033</strain>
    </source>
</reference>
<evidence type="ECO:0008006" key="3">
    <source>
        <dbReference type="Google" id="ProtNLM"/>
    </source>
</evidence>
<dbReference type="AlphaFoldDB" id="A0A4V6MT91"/>
<comment type="caution">
    <text evidence="1">The sequence shown here is derived from an EMBL/GenBank/DDBJ whole genome shotgun (WGS) entry which is preliminary data.</text>
</comment>
<organism evidence="1 2">
    <name type="scientific">Hyunsoonleella pacifica</name>
    <dbReference type="NCBI Taxonomy" id="1080224"/>
    <lineage>
        <taxon>Bacteria</taxon>
        <taxon>Pseudomonadati</taxon>
        <taxon>Bacteroidota</taxon>
        <taxon>Flavobacteriia</taxon>
        <taxon>Flavobacteriales</taxon>
        <taxon>Flavobacteriaceae</taxon>
    </lineage>
</organism>
<name>A0A4V6MT91_9FLAO</name>
<proteinExistence type="predicted"/>
<evidence type="ECO:0000313" key="1">
    <source>
        <dbReference type="EMBL" id="TBN17798.1"/>
    </source>
</evidence>
<gene>
    <name evidence="1" type="ORF">EYD46_05660</name>
</gene>
<sequence>MKKYSVIFLLVYAIQLRAQTKAEVASFLDRTEFKIGYSGTILWSNGISLGAEYLWKDIKKTKDRRGAYRTNTHQFLFNGNLGFVTNFASKADTGGFTNFGITWRRTNKKGKQFSIDLNPLGYYRSFLPETYEVIGDKVDKVFLPGRGYYSPSLSVGIGKLRKGKVRSGRYLNVTYSPRFNYNTGTLPTFSIQYGFRFNFKNKKQ</sequence>
<keyword evidence="2" id="KW-1185">Reference proteome</keyword>
<dbReference type="Proteomes" id="UP000292372">
    <property type="component" value="Unassembled WGS sequence"/>
</dbReference>
<accession>A0A4V6MT91</accession>
<evidence type="ECO:0000313" key="2">
    <source>
        <dbReference type="Proteomes" id="UP000292372"/>
    </source>
</evidence>
<dbReference type="RefSeq" id="WP_130936088.1">
    <property type="nucleotide sequence ID" value="NZ_BMEE01000001.1"/>
</dbReference>
<dbReference type="EMBL" id="SIRS01000002">
    <property type="protein sequence ID" value="TBN17798.1"/>
    <property type="molecule type" value="Genomic_DNA"/>
</dbReference>
<dbReference type="OrthoDB" id="1427586at2"/>
<protein>
    <recommendedName>
        <fullName evidence="3">DUF3575 domain-containing protein</fullName>
    </recommendedName>
</protein>